<proteinExistence type="predicted"/>
<comment type="caution">
    <text evidence="2">The sequence shown here is derived from an EMBL/GenBank/DDBJ whole genome shotgun (WGS) entry which is preliminary data.</text>
</comment>
<feature type="region of interest" description="Disordered" evidence="1">
    <location>
        <begin position="69"/>
        <end position="135"/>
    </location>
</feature>
<organism evidence="2 3">
    <name type="scientific">Streptomyces rhizosphaericus</name>
    <dbReference type="NCBI Taxonomy" id="114699"/>
    <lineage>
        <taxon>Bacteria</taxon>
        <taxon>Bacillati</taxon>
        <taxon>Actinomycetota</taxon>
        <taxon>Actinomycetes</taxon>
        <taxon>Kitasatosporales</taxon>
        <taxon>Streptomycetaceae</taxon>
        <taxon>Streptomyces</taxon>
        <taxon>Streptomyces violaceusniger group</taxon>
    </lineage>
</organism>
<evidence type="ECO:0008006" key="4">
    <source>
        <dbReference type="Google" id="ProtNLM"/>
    </source>
</evidence>
<dbReference type="Proteomes" id="UP001500418">
    <property type="component" value="Unassembled WGS sequence"/>
</dbReference>
<evidence type="ECO:0000256" key="1">
    <source>
        <dbReference type="SAM" id="MobiDB-lite"/>
    </source>
</evidence>
<dbReference type="EMBL" id="BAAAID010000014">
    <property type="protein sequence ID" value="GAA0927273.1"/>
    <property type="molecule type" value="Genomic_DNA"/>
</dbReference>
<protein>
    <recommendedName>
        <fullName evidence="4">DUF4259 domain-containing protein</fullName>
    </recommendedName>
</protein>
<gene>
    <name evidence="2" type="ORF">GCM10009575_027460</name>
</gene>
<accession>A0ABN1PFI9</accession>
<sequence length="236" mass="25859">MDSAKDVISHQAVANILNGKNFPAWPKVEVLVAALLFLAGSVADRPQMDRIRDLWLAAHYEEEGAAPSVGFISSSSIDAPSRPDQSDRSAERDPSPETDPSTTFSPEELRGEDSEYENVTDEDVSDTPTGGGGSDAAYEEMRVRFISGASSGPAMFSLDFLAGVLQVTVNSQHPLGSSIARVMERGDDEASRLVKLMLISWARMEDEIPNARMRARVADIRNDWGRYARWLEEPEG</sequence>
<feature type="compositionally biased region" description="Basic and acidic residues" evidence="1">
    <location>
        <begin position="84"/>
        <end position="95"/>
    </location>
</feature>
<evidence type="ECO:0000313" key="2">
    <source>
        <dbReference type="EMBL" id="GAA0927273.1"/>
    </source>
</evidence>
<name>A0ABN1PFI9_9ACTN</name>
<feature type="compositionally biased region" description="Acidic residues" evidence="1">
    <location>
        <begin position="114"/>
        <end position="125"/>
    </location>
</feature>
<reference evidence="2 3" key="1">
    <citation type="journal article" date="2019" name="Int. J. Syst. Evol. Microbiol.">
        <title>The Global Catalogue of Microorganisms (GCM) 10K type strain sequencing project: providing services to taxonomists for standard genome sequencing and annotation.</title>
        <authorList>
            <consortium name="The Broad Institute Genomics Platform"/>
            <consortium name="The Broad Institute Genome Sequencing Center for Infectious Disease"/>
            <person name="Wu L."/>
            <person name="Ma J."/>
        </authorList>
    </citation>
    <scope>NUCLEOTIDE SEQUENCE [LARGE SCALE GENOMIC DNA]</scope>
    <source>
        <strain evidence="2 3">JCM 11444</strain>
    </source>
</reference>
<evidence type="ECO:0000313" key="3">
    <source>
        <dbReference type="Proteomes" id="UP001500418"/>
    </source>
</evidence>
<keyword evidence="3" id="KW-1185">Reference proteome</keyword>